<organism evidence="1 2">
    <name type="scientific">Trifolium medium</name>
    <dbReference type="NCBI Taxonomy" id="97028"/>
    <lineage>
        <taxon>Eukaryota</taxon>
        <taxon>Viridiplantae</taxon>
        <taxon>Streptophyta</taxon>
        <taxon>Embryophyta</taxon>
        <taxon>Tracheophyta</taxon>
        <taxon>Spermatophyta</taxon>
        <taxon>Magnoliopsida</taxon>
        <taxon>eudicotyledons</taxon>
        <taxon>Gunneridae</taxon>
        <taxon>Pentapetalae</taxon>
        <taxon>rosids</taxon>
        <taxon>fabids</taxon>
        <taxon>Fabales</taxon>
        <taxon>Fabaceae</taxon>
        <taxon>Papilionoideae</taxon>
        <taxon>50 kb inversion clade</taxon>
        <taxon>NPAAA clade</taxon>
        <taxon>Hologalegina</taxon>
        <taxon>IRL clade</taxon>
        <taxon>Trifolieae</taxon>
        <taxon>Trifolium</taxon>
    </lineage>
</organism>
<proteinExistence type="predicted"/>
<name>A0A392UWF1_9FABA</name>
<reference evidence="1 2" key="1">
    <citation type="journal article" date="2018" name="Front. Plant Sci.">
        <title>Red Clover (Trifolium pratense) and Zigzag Clover (T. medium) - A Picture of Genomic Similarities and Differences.</title>
        <authorList>
            <person name="Dluhosova J."/>
            <person name="Istvanek J."/>
            <person name="Nedelnik J."/>
            <person name="Repkova J."/>
        </authorList>
    </citation>
    <scope>NUCLEOTIDE SEQUENCE [LARGE SCALE GENOMIC DNA]</scope>
    <source>
        <strain evidence="2">cv. 10/8</strain>
        <tissue evidence="1">Leaf</tissue>
    </source>
</reference>
<evidence type="ECO:0000313" key="2">
    <source>
        <dbReference type="Proteomes" id="UP000265520"/>
    </source>
</evidence>
<sequence length="40" mass="4380">MAVSPLAAPLPIGIGIDHAYPHETTSRVFDLAQQFQKFLV</sequence>
<keyword evidence="2" id="KW-1185">Reference proteome</keyword>
<dbReference type="EMBL" id="LXQA010994298">
    <property type="protein sequence ID" value="MCI80364.1"/>
    <property type="molecule type" value="Genomic_DNA"/>
</dbReference>
<accession>A0A392UWF1</accession>
<protein>
    <submittedName>
        <fullName evidence="1">Uncharacterized protein</fullName>
    </submittedName>
</protein>
<comment type="caution">
    <text evidence="1">The sequence shown here is derived from an EMBL/GenBank/DDBJ whole genome shotgun (WGS) entry which is preliminary data.</text>
</comment>
<feature type="non-terminal residue" evidence="1">
    <location>
        <position position="40"/>
    </location>
</feature>
<evidence type="ECO:0000313" key="1">
    <source>
        <dbReference type="EMBL" id="MCI80364.1"/>
    </source>
</evidence>
<dbReference type="AlphaFoldDB" id="A0A392UWF1"/>
<dbReference type="Proteomes" id="UP000265520">
    <property type="component" value="Unassembled WGS sequence"/>
</dbReference>